<dbReference type="EMBL" id="JAUZQC010000005">
    <property type="protein sequence ID" value="KAK5871708.1"/>
    <property type="molecule type" value="Genomic_DNA"/>
</dbReference>
<name>A0AAN8ATI1_ELEMC</name>
<evidence type="ECO:0000313" key="3">
    <source>
        <dbReference type="Proteomes" id="UP001346869"/>
    </source>
</evidence>
<keyword evidence="3" id="KW-1185">Reference proteome</keyword>
<protein>
    <submittedName>
        <fullName evidence="2">Uncharacterized protein</fullName>
    </submittedName>
</protein>
<dbReference type="AlphaFoldDB" id="A0AAN8ATI1"/>
<reference evidence="2 3" key="1">
    <citation type="journal article" date="2023" name="Genes (Basel)">
        <title>Chromosome-Level Genome Assembly and Circadian Gene Repertoire of the Patagonia Blennie Eleginops maclovinus-The Closest Ancestral Proxy of Antarctic Cryonotothenioids.</title>
        <authorList>
            <person name="Cheng C.C."/>
            <person name="Rivera-Colon A.G."/>
            <person name="Minhas B.F."/>
            <person name="Wilson L."/>
            <person name="Rayamajhi N."/>
            <person name="Vargas-Chacoff L."/>
            <person name="Catchen J.M."/>
        </authorList>
    </citation>
    <scope>NUCLEOTIDE SEQUENCE [LARGE SCALE GENOMIC DNA]</scope>
    <source>
        <strain evidence="2">JMC-PN-2008</strain>
    </source>
</reference>
<dbReference type="Proteomes" id="UP001346869">
    <property type="component" value="Unassembled WGS sequence"/>
</dbReference>
<proteinExistence type="predicted"/>
<feature type="region of interest" description="Disordered" evidence="1">
    <location>
        <begin position="1"/>
        <end position="24"/>
    </location>
</feature>
<sequence length="72" mass="8085">MHSSCSPEQRGGPAAGSSNSTRAERHQQRLWFPLLLGAATHTATRLSSLMLQNIRHSAQTLPLRRPRLIYKH</sequence>
<accession>A0AAN8ATI1</accession>
<comment type="caution">
    <text evidence="2">The sequence shown here is derived from an EMBL/GenBank/DDBJ whole genome shotgun (WGS) entry which is preliminary data.</text>
</comment>
<organism evidence="2 3">
    <name type="scientific">Eleginops maclovinus</name>
    <name type="common">Patagonian blennie</name>
    <name type="synonym">Eleginus maclovinus</name>
    <dbReference type="NCBI Taxonomy" id="56733"/>
    <lineage>
        <taxon>Eukaryota</taxon>
        <taxon>Metazoa</taxon>
        <taxon>Chordata</taxon>
        <taxon>Craniata</taxon>
        <taxon>Vertebrata</taxon>
        <taxon>Euteleostomi</taxon>
        <taxon>Actinopterygii</taxon>
        <taxon>Neopterygii</taxon>
        <taxon>Teleostei</taxon>
        <taxon>Neoteleostei</taxon>
        <taxon>Acanthomorphata</taxon>
        <taxon>Eupercaria</taxon>
        <taxon>Perciformes</taxon>
        <taxon>Notothenioidei</taxon>
        <taxon>Eleginopidae</taxon>
        <taxon>Eleginops</taxon>
    </lineage>
</organism>
<gene>
    <name evidence="2" type="ORF">PBY51_004571</name>
</gene>
<evidence type="ECO:0000313" key="2">
    <source>
        <dbReference type="EMBL" id="KAK5871708.1"/>
    </source>
</evidence>
<reference evidence="2 3" key="2">
    <citation type="journal article" date="2023" name="Mol. Biol. Evol.">
        <title>Genomics of Secondarily Temperate Adaptation in the Only Non-Antarctic Icefish.</title>
        <authorList>
            <person name="Rivera-Colon A.G."/>
            <person name="Rayamajhi N."/>
            <person name="Minhas B.F."/>
            <person name="Madrigal G."/>
            <person name="Bilyk K.T."/>
            <person name="Yoon V."/>
            <person name="Hune M."/>
            <person name="Gregory S."/>
            <person name="Cheng C.H.C."/>
            <person name="Catchen J.M."/>
        </authorList>
    </citation>
    <scope>NUCLEOTIDE SEQUENCE [LARGE SCALE GENOMIC DNA]</scope>
    <source>
        <strain evidence="2">JMC-PN-2008</strain>
    </source>
</reference>
<evidence type="ECO:0000256" key="1">
    <source>
        <dbReference type="SAM" id="MobiDB-lite"/>
    </source>
</evidence>